<protein>
    <submittedName>
        <fullName evidence="1">5788_t:CDS:1</fullName>
    </submittedName>
</protein>
<organism evidence="1 2">
    <name type="scientific">Acaulospora morrowiae</name>
    <dbReference type="NCBI Taxonomy" id="94023"/>
    <lineage>
        <taxon>Eukaryota</taxon>
        <taxon>Fungi</taxon>
        <taxon>Fungi incertae sedis</taxon>
        <taxon>Mucoromycota</taxon>
        <taxon>Glomeromycotina</taxon>
        <taxon>Glomeromycetes</taxon>
        <taxon>Diversisporales</taxon>
        <taxon>Acaulosporaceae</taxon>
        <taxon>Acaulospora</taxon>
    </lineage>
</organism>
<reference evidence="1" key="1">
    <citation type="submission" date="2021-06" db="EMBL/GenBank/DDBJ databases">
        <authorList>
            <person name="Kallberg Y."/>
            <person name="Tangrot J."/>
            <person name="Rosling A."/>
        </authorList>
    </citation>
    <scope>NUCLEOTIDE SEQUENCE</scope>
    <source>
        <strain evidence="1">CL551</strain>
    </source>
</reference>
<sequence length="66" mass="7699">LSSFSRKNRISRIHRYRKKVADLRKKAISLERDYCLLSSDITSLKRENSILRSLQAQASPFSFPSK</sequence>
<accession>A0A9N9D3T2</accession>
<dbReference type="AlphaFoldDB" id="A0A9N9D3T2"/>
<keyword evidence="2" id="KW-1185">Reference proteome</keyword>
<name>A0A9N9D3T2_9GLOM</name>
<dbReference type="OrthoDB" id="2443928at2759"/>
<evidence type="ECO:0000313" key="1">
    <source>
        <dbReference type="EMBL" id="CAG8621462.1"/>
    </source>
</evidence>
<comment type="caution">
    <text evidence="1">The sequence shown here is derived from an EMBL/GenBank/DDBJ whole genome shotgun (WGS) entry which is preliminary data.</text>
</comment>
<feature type="non-terminal residue" evidence="1">
    <location>
        <position position="1"/>
    </location>
</feature>
<dbReference type="Proteomes" id="UP000789342">
    <property type="component" value="Unassembled WGS sequence"/>
</dbReference>
<dbReference type="EMBL" id="CAJVPV010007639">
    <property type="protein sequence ID" value="CAG8621462.1"/>
    <property type="molecule type" value="Genomic_DNA"/>
</dbReference>
<evidence type="ECO:0000313" key="2">
    <source>
        <dbReference type="Proteomes" id="UP000789342"/>
    </source>
</evidence>
<gene>
    <name evidence="1" type="ORF">AMORRO_LOCUS8682</name>
</gene>
<proteinExistence type="predicted"/>